<evidence type="ECO:0000256" key="1">
    <source>
        <dbReference type="SAM" id="MobiDB-lite"/>
    </source>
</evidence>
<dbReference type="InterPro" id="IPR016024">
    <property type="entry name" value="ARM-type_fold"/>
</dbReference>
<dbReference type="EMBL" id="KZ613946">
    <property type="protein sequence ID" value="PMD39909.1"/>
    <property type="molecule type" value="Genomic_DNA"/>
</dbReference>
<dbReference type="AlphaFoldDB" id="A0A2J6RN14"/>
<evidence type="ECO:0008006" key="4">
    <source>
        <dbReference type="Google" id="ProtNLM"/>
    </source>
</evidence>
<organism evidence="2 3">
    <name type="scientific">Hyaloscypha variabilis (strain UAMH 11265 / GT02V1 / F)</name>
    <name type="common">Meliniomyces variabilis</name>
    <dbReference type="NCBI Taxonomy" id="1149755"/>
    <lineage>
        <taxon>Eukaryota</taxon>
        <taxon>Fungi</taxon>
        <taxon>Dikarya</taxon>
        <taxon>Ascomycota</taxon>
        <taxon>Pezizomycotina</taxon>
        <taxon>Leotiomycetes</taxon>
        <taxon>Helotiales</taxon>
        <taxon>Hyaloscyphaceae</taxon>
        <taxon>Hyaloscypha</taxon>
        <taxon>Hyaloscypha variabilis</taxon>
    </lineage>
</organism>
<evidence type="ECO:0000313" key="3">
    <source>
        <dbReference type="Proteomes" id="UP000235786"/>
    </source>
</evidence>
<evidence type="ECO:0000313" key="2">
    <source>
        <dbReference type="EMBL" id="PMD39909.1"/>
    </source>
</evidence>
<accession>A0A2J6RN14</accession>
<dbReference type="STRING" id="1149755.A0A2J6RN14"/>
<sequence>MAAMSPAAQDRLFLFGLGLATFAVVGTMRQMLAYYRDTAVVSPPENKPQYITQEVEDSLKLSTLDKLLDSPNFCIQETTSIIICERALHDGPTIDVLLWYITRPDHKLREKGIRALTMMMNSSTVKMIQRPETYAALVKCLEYCINDYTHNEFDPDWDNWILRDVVEQGCLLILIQLVDKFGPEGLVKARFVERWLAKEPWGDKGGTTLSLNFATALRNGRLSQLLEPLFSDHAGRKQMIKAKLVPPALETDLSLLQEPDVKMVDGEGTAGEDFDGMFVESRRRRDQSSEEEHMRRRHREAMVLNDGTRPLGRSDIIQRER</sequence>
<dbReference type="SUPFAM" id="SSF48371">
    <property type="entry name" value="ARM repeat"/>
    <property type="match status" value="1"/>
</dbReference>
<name>A0A2J6RN14_HYAVF</name>
<gene>
    <name evidence="2" type="ORF">L207DRAFT_566782</name>
</gene>
<proteinExistence type="predicted"/>
<protein>
    <recommendedName>
        <fullName evidence="4">Cytoskeleton-associated protein</fullName>
    </recommendedName>
</protein>
<keyword evidence="3" id="KW-1185">Reference proteome</keyword>
<feature type="region of interest" description="Disordered" evidence="1">
    <location>
        <begin position="280"/>
        <end position="321"/>
    </location>
</feature>
<reference evidence="2 3" key="1">
    <citation type="submission" date="2016-04" db="EMBL/GenBank/DDBJ databases">
        <title>A degradative enzymes factory behind the ericoid mycorrhizal symbiosis.</title>
        <authorList>
            <consortium name="DOE Joint Genome Institute"/>
            <person name="Martino E."/>
            <person name="Morin E."/>
            <person name="Grelet G."/>
            <person name="Kuo A."/>
            <person name="Kohler A."/>
            <person name="Daghino S."/>
            <person name="Barry K."/>
            <person name="Choi C."/>
            <person name="Cichocki N."/>
            <person name="Clum A."/>
            <person name="Copeland A."/>
            <person name="Hainaut M."/>
            <person name="Haridas S."/>
            <person name="Labutti K."/>
            <person name="Lindquist E."/>
            <person name="Lipzen A."/>
            <person name="Khouja H.-R."/>
            <person name="Murat C."/>
            <person name="Ohm R."/>
            <person name="Olson A."/>
            <person name="Spatafora J."/>
            <person name="Veneault-Fourrey C."/>
            <person name="Henrissat B."/>
            <person name="Grigoriev I."/>
            <person name="Martin F."/>
            <person name="Perotto S."/>
        </authorList>
    </citation>
    <scope>NUCLEOTIDE SEQUENCE [LARGE SCALE GENOMIC DNA]</scope>
    <source>
        <strain evidence="2 3">F</strain>
    </source>
</reference>
<dbReference type="Proteomes" id="UP000235786">
    <property type="component" value="Unassembled WGS sequence"/>
</dbReference>
<dbReference type="OrthoDB" id="5385189at2759"/>
<feature type="compositionally biased region" description="Basic and acidic residues" evidence="1">
    <location>
        <begin position="280"/>
        <end position="294"/>
    </location>
</feature>